<dbReference type="UniPathway" id="UPA00335"/>
<comment type="pathway">
    <text evidence="1">Protein modification; [NiFe] hydrogenase maturation.</text>
</comment>
<dbReference type="GO" id="GO:0008270">
    <property type="term" value="F:zinc ion binding"/>
    <property type="evidence" value="ECO:0007669"/>
    <property type="project" value="UniProtKB-KW"/>
</dbReference>
<evidence type="ECO:0000256" key="3">
    <source>
        <dbReference type="ARBA" id="ARBA00022598"/>
    </source>
</evidence>
<comment type="catalytic activity">
    <reaction evidence="7">
        <text>C-terminal L-cysteinyl-[HypE protein] + carbamoyl phosphate + ATP + H2O = C-terminal S-carboxamide-L-cysteinyl-[HypE protein] + AMP + phosphate + diphosphate + H(+)</text>
        <dbReference type="Rhea" id="RHEA:55636"/>
        <dbReference type="Rhea" id="RHEA-COMP:14247"/>
        <dbReference type="Rhea" id="RHEA-COMP:14392"/>
        <dbReference type="ChEBI" id="CHEBI:15377"/>
        <dbReference type="ChEBI" id="CHEBI:15378"/>
        <dbReference type="ChEBI" id="CHEBI:30616"/>
        <dbReference type="ChEBI" id="CHEBI:33019"/>
        <dbReference type="ChEBI" id="CHEBI:43474"/>
        <dbReference type="ChEBI" id="CHEBI:58228"/>
        <dbReference type="ChEBI" id="CHEBI:76913"/>
        <dbReference type="ChEBI" id="CHEBI:139126"/>
        <dbReference type="ChEBI" id="CHEBI:456215"/>
    </reaction>
</comment>
<dbReference type="PROSITE" id="PS00150">
    <property type="entry name" value="ACYLPHOSPHATASE_1"/>
    <property type="match status" value="1"/>
</dbReference>
<dbReference type="Proteomes" id="UP000192726">
    <property type="component" value="Chromosome"/>
</dbReference>
<reference evidence="13 14" key="1">
    <citation type="submission" date="2017-04" db="EMBL/GenBank/DDBJ databases">
        <title>Complete Genome Sequence of Streptomyces gilvosporeus F607, a Capable Producer of Natamycin.</title>
        <authorList>
            <person name="Zong G."/>
            <person name="Zhong C."/>
            <person name="Fu J."/>
            <person name="Qin R."/>
            <person name="Cao G."/>
        </authorList>
    </citation>
    <scope>NUCLEOTIDE SEQUENCE [LARGE SCALE GENOMIC DNA]</scope>
    <source>
        <strain evidence="13 14">F607</strain>
    </source>
</reference>
<evidence type="ECO:0000256" key="8">
    <source>
        <dbReference type="PIRNR" id="PIRNR006256"/>
    </source>
</evidence>
<dbReference type="Gene3D" id="3.30.420.360">
    <property type="match status" value="1"/>
</dbReference>
<dbReference type="InterPro" id="IPR006070">
    <property type="entry name" value="Sua5-like_dom"/>
</dbReference>
<evidence type="ECO:0000256" key="7">
    <source>
        <dbReference type="ARBA" id="ARBA00048220"/>
    </source>
</evidence>
<keyword evidence="13" id="KW-0808">Transferase</keyword>
<dbReference type="GO" id="GO:0003725">
    <property type="term" value="F:double-stranded RNA binding"/>
    <property type="evidence" value="ECO:0007669"/>
    <property type="project" value="InterPro"/>
</dbReference>
<dbReference type="InterPro" id="IPR036046">
    <property type="entry name" value="Acylphosphatase-like_dom_sf"/>
</dbReference>
<dbReference type="GO" id="GO:0016743">
    <property type="term" value="F:carboxyl- or carbamoyltransferase activity"/>
    <property type="evidence" value="ECO:0007669"/>
    <property type="project" value="UniProtKB-UniRule"/>
</dbReference>
<keyword evidence="6" id="KW-0862">Zinc</keyword>
<dbReference type="SUPFAM" id="SSF54975">
    <property type="entry name" value="Acylphosphatase/BLUF domain-like"/>
    <property type="match status" value="1"/>
</dbReference>
<dbReference type="NCBIfam" id="TIGR00143">
    <property type="entry name" value="hypF"/>
    <property type="match status" value="1"/>
</dbReference>
<evidence type="ECO:0000313" key="13">
    <source>
        <dbReference type="EMBL" id="ARF59036.1"/>
    </source>
</evidence>
<feature type="domain" description="YrdC-like" evidence="12">
    <location>
        <begin position="221"/>
        <end position="414"/>
    </location>
</feature>
<dbReference type="PANTHER" id="PTHR42959">
    <property type="entry name" value="CARBAMOYLTRANSFERASE"/>
    <property type="match status" value="1"/>
</dbReference>
<dbReference type="Pfam" id="PF01300">
    <property type="entry name" value="Sua5_yciO_yrdC"/>
    <property type="match status" value="1"/>
</dbReference>
<evidence type="ECO:0000313" key="14">
    <source>
        <dbReference type="Proteomes" id="UP000192726"/>
    </source>
</evidence>
<dbReference type="SUPFAM" id="SSF55821">
    <property type="entry name" value="YrdC/RibB"/>
    <property type="match status" value="1"/>
</dbReference>
<dbReference type="Gene3D" id="3.30.110.120">
    <property type="match status" value="1"/>
</dbReference>
<evidence type="ECO:0000256" key="2">
    <source>
        <dbReference type="ARBA" id="ARBA00008097"/>
    </source>
</evidence>
<dbReference type="PIRSF" id="PIRSF006256">
    <property type="entry name" value="CMPcnvr_hdrg_mat"/>
    <property type="match status" value="1"/>
</dbReference>
<dbReference type="InterPro" id="IPR041440">
    <property type="entry name" value="HypF_C"/>
</dbReference>
<sequence>MTVRQADAATTEAVPAPSAPAQKAAVRCRITVRGVVQGVGFRPFVHALATELGLTGQVTNTPDGVVAEAEGPPAAVARFTARIRDDAPPLAVVETADALDIPVTGGTGFAIRPSRAGGPSRTLVAPDAATCDACLAELRDPADRRYRHPFLTCTHCGPRFTIVTALPYDRATTTMARFPMCPRCAHEYADPADRRFHAQPIACHDCGPRLRLTGVDPHPGDDPVTATRRLLADGAVVAVKGLGGYHLVCDATDDDAVTRLRHRKARGDKPFALMARQLSDVEGLVYLSEAERALLTGPARPIVLLRRRTPHGAAALSPAVAPGSPDLGVMLPYTPLHHLLLGLPGDPPGPALLVMTSGNTSGEPIVTDDDEALRRLAHLADAWLIHDRPIQVPCDDSVVRLCDGEPLFVRRSRGHAPFPVTLPVPVRPALATGGDLKNVLCLGEGRRAWLSAHIGDMDDLATQQAFHRAEEHLETVTGVRPELLAADRHPGYRSTQWARRHAGERQVVHVQHHHAHVAAAMAEHGLDGSRPVIGVAFDGTGYGDDGAIWGGEVLLADYDGYRRFGHLRYAPLPGGDATVRRPYRMALAQLHAAGIDAAADLPPVAACPPDERRLLHQQLRRGLNCVPTSSMGRLFDAVSSLAGVCHHAGYEAQAALALETAALTAADEDHGPGYAFALDAADPAAPAVADPAPVLAAVLADLRAGVAPALIAARFHTAVAALVHRWCLLARARAGLHTVALTGGVFANTLLAATTARLLRADGLTVLRHRRVPPNDGGLALGQLVIAARRADGPD</sequence>
<dbReference type="InterPro" id="IPR011125">
    <property type="entry name" value="Znf_HypF"/>
</dbReference>
<dbReference type="InterPro" id="IPR055128">
    <property type="entry name" value="HypF_C_2"/>
</dbReference>
<comment type="similarity">
    <text evidence="2 8">Belongs to the carbamoyltransferase HypF family.</text>
</comment>
<dbReference type="InterPro" id="IPR017945">
    <property type="entry name" value="DHBP_synth_RibB-like_a/b_dom"/>
</dbReference>
<evidence type="ECO:0000256" key="10">
    <source>
        <dbReference type="SAM" id="MobiDB-lite"/>
    </source>
</evidence>
<gene>
    <name evidence="13" type="ORF">B1H19_36990</name>
</gene>
<dbReference type="GO" id="GO:0003998">
    <property type="term" value="F:acylphosphatase activity"/>
    <property type="evidence" value="ECO:0007669"/>
    <property type="project" value="UniProtKB-EC"/>
</dbReference>
<feature type="active site" evidence="9">
    <location>
        <position position="60"/>
    </location>
</feature>
<dbReference type="Pfam" id="PF17788">
    <property type="entry name" value="HypF_C"/>
    <property type="match status" value="1"/>
</dbReference>
<dbReference type="Gene3D" id="3.90.870.50">
    <property type="match status" value="1"/>
</dbReference>
<proteinExistence type="inferred from homology"/>
<evidence type="ECO:0000259" key="12">
    <source>
        <dbReference type="PROSITE" id="PS51163"/>
    </source>
</evidence>
<keyword evidence="5" id="KW-0863">Zinc-finger</keyword>
<keyword evidence="4" id="KW-0479">Metal-binding</keyword>
<dbReference type="RefSeq" id="WP_083109224.1">
    <property type="nucleotide sequence ID" value="NZ_CP020569.1"/>
</dbReference>
<dbReference type="Pfam" id="PF22521">
    <property type="entry name" value="HypF_C_2"/>
    <property type="match status" value="1"/>
</dbReference>
<dbReference type="InterPro" id="IPR004421">
    <property type="entry name" value="Carbamoyltransferase_HypF"/>
</dbReference>
<dbReference type="KEGG" id="sgv:B1H19_36990"/>
<dbReference type="STRING" id="553510.B1H19_36990"/>
<dbReference type="AlphaFoldDB" id="A0A1V0U1I1"/>
<keyword evidence="14" id="KW-1185">Reference proteome</keyword>
<dbReference type="PANTHER" id="PTHR42959:SF1">
    <property type="entry name" value="CARBAMOYLTRANSFERASE HYPF"/>
    <property type="match status" value="1"/>
</dbReference>
<keyword evidence="9" id="KW-0378">Hydrolase</keyword>
<protein>
    <recommendedName>
        <fullName evidence="8">Carbamoyltransferase</fullName>
        <ecNumber evidence="8">6.2.-.-</ecNumber>
    </recommendedName>
</protein>
<dbReference type="GO" id="GO:0016874">
    <property type="term" value="F:ligase activity"/>
    <property type="evidence" value="ECO:0007669"/>
    <property type="project" value="UniProtKB-UniRule"/>
</dbReference>
<feature type="domain" description="Acylphosphatase-like" evidence="11">
    <location>
        <begin position="27"/>
        <end position="113"/>
    </location>
</feature>
<dbReference type="PROSITE" id="PS51163">
    <property type="entry name" value="YRDC"/>
    <property type="match status" value="1"/>
</dbReference>
<dbReference type="InterPro" id="IPR017968">
    <property type="entry name" value="Acylphosphatase_CS"/>
</dbReference>
<dbReference type="EC" id="6.2.-.-" evidence="8"/>
<evidence type="ECO:0000256" key="4">
    <source>
        <dbReference type="ARBA" id="ARBA00022723"/>
    </source>
</evidence>
<dbReference type="Pfam" id="PF07503">
    <property type="entry name" value="zf-HYPF"/>
    <property type="match status" value="2"/>
</dbReference>
<dbReference type="OrthoDB" id="9808093at2"/>
<comment type="catalytic activity">
    <reaction evidence="9">
        <text>an acyl phosphate + H2O = a carboxylate + phosphate + H(+)</text>
        <dbReference type="Rhea" id="RHEA:14965"/>
        <dbReference type="ChEBI" id="CHEBI:15377"/>
        <dbReference type="ChEBI" id="CHEBI:15378"/>
        <dbReference type="ChEBI" id="CHEBI:29067"/>
        <dbReference type="ChEBI" id="CHEBI:43474"/>
        <dbReference type="ChEBI" id="CHEBI:59918"/>
        <dbReference type="EC" id="3.6.1.7"/>
    </reaction>
</comment>
<dbReference type="InterPro" id="IPR051060">
    <property type="entry name" value="Carbamoyltrans_HypF-like"/>
</dbReference>
<evidence type="ECO:0000256" key="1">
    <source>
        <dbReference type="ARBA" id="ARBA00004711"/>
    </source>
</evidence>
<feature type="active site" evidence="9">
    <location>
        <position position="42"/>
    </location>
</feature>
<accession>A0A1V0U1I1</accession>
<evidence type="ECO:0000259" key="11">
    <source>
        <dbReference type="PROSITE" id="PS51160"/>
    </source>
</evidence>
<evidence type="ECO:0000256" key="5">
    <source>
        <dbReference type="ARBA" id="ARBA00022771"/>
    </source>
</evidence>
<dbReference type="InterPro" id="IPR001792">
    <property type="entry name" value="Acylphosphatase-like_dom"/>
</dbReference>
<dbReference type="EMBL" id="CP020569">
    <property type="protein sequence ID" value="ARF59036.1"/>
    <property type="molecule type" value="Genomic_DNA"/>
</dbReference>
<dbReference type="Gene3D" id="3.30.420.40">
    <property type="match status" value="1"/>
</dbReference>
<evidence type="ECO:0000256" key="9">
    <source>
        <dbReference type="PROSITE-ProRule" id="PRU00520"/>
    </source>
</evidence>
<dbReference type="Pfam" id="PF00708">
    <property type="entry name" value="Acylphosphatase"/>
    <property type="match status" value="1"/>
</dbReference>
<name>A0A1V0U1I1_9ACTN</name>
<evidence type="ECO:0000256" key="6">
    <source>
        <dbReference type="ARBA" id="ARBA00022833"/>
    </source>
</evidence>
<organism evidence="13 14">
    <name type="scientific">Streptomyces gilvosporeus</name>
    <dbReference type="NCBI Taxonomy" id="553510"/>
    <lineage>
        <taxon>Bacteria</taxon>
        <taxon>Bacillati</taxon>
        <taxon>Actinomycetota</taxon>
        <taxon>Actinomycetes</taxon>
        <taxon>Kitasatosporales</taxon>
        <taxon>Streptomycetaceae</taxon>
        <taxon>Streptomyces</taxon>
    </lineage>
</organism>
<dbReference type="GO" id="GO:0051604">
    <property type="term" value="P:protein maturation"/>
    <property type="evidence" value="ECO:0007669"/>
    <property type="project" value="TreeGrafter"/>
</dbReference>
<dbReference type="PROSITE" id="PS51160">
    <property type="entry name" value="ACYLPHOSPHATASE_3"/>
    <property type="match status" value="1"/>
</dbReference>
<feature type="region of interest" description="Disordered" evidence="10">
    <location>
        <begin position="1"/>
        <end position="20"/>
    </location>
</feature>
<keyword evidence="3" id="KW-0436">Ligase</keyword>